<evidence type="ECO:0000313" key="3">
    <source>
        <dbReference type="Proteomes" id="UP000034838"/>
    </source>
</evidence>
<accession>A0A1J4PS19</accession>
<dbReference type="AlphaFoldDB" id="A0A1J4PS19"/>
<feature type="compositionally biased region" description="Basic and acidic residues" evidence="1">
    <location>
        <begin position="18"/>
        <end position="32"/>
    </location>
</feature>
<evidence type="ECO:0000256" key="1">
    <source>
        <dbReference type="SAM" id="MobiDB-lite"/>
    </source>
</evidence>
<keyword evidence="3" id="KW-1185">Reference proteome</keyword>
<gene>
    <name evidence="2" type="ORF">VT52_032090</name>
</gene>
<dbReference type="EMBL" id="LBDA02000100">
    <property type="protein sequence ID" value="OIK23514.1"/>
    <property type="molecule type" value="Genomic_DNA"/>
</dbReference>
<sequence length="78" mass="8906">MRLHECLRGEFAIPLRGGMRERTGNRKREAMRPTRHRERKNAACSMLTSPWDRRVRRLSPDEGAYRAAVAGRGTAEAA</sequence>
<proteinExistence type="predicted"/>
<organism evidence="2 3">
    <name type="scientific">Streptomyces malaysiense</name>
    <dbReference type="NCBI Taxonomy" id="1428626"/>
    <lineage>
        <taxon>Bacteria</taxon>
        <taxon>Bacillati</taxon>
        <taxon>Actinomycetota</taxon>
        <taxon>Actinomycetes</taxon>
        <taxon>Kitasatosporales</taxon>
        <taxon>Streptomycetaceae</taxon>
        <taxon>Streptomyces</taxon>
    </lineage>
</organism>
<feature type="region of interest" description="Disordered" evidence="1">
    <location>
        <begin position="18"/>
        <end position="41"/>
    </location>
</feature>
<evidence type="ECO:0000313" key="2">
    <source>
        <dbReference type="EMBL" id="OIK23514.1"/>
    </source>
</evidence>
<dbReference type="Proteomes" id="UP000034838">
    <property type="component" value="Unassembled WGS sequence"/>
</dbReference>
<comment type="caution">
    <text evidence="2">The sequence shown here is derived from an EMBL/GenBank/DDBJ whole genome shotgun (WGS) entry which is preliminary data.</text>
</comment>
<reference evidence="2" key="1">
    <citation type="submission" date="2016-10" db="EMBL/GenBank/DDBJ databases">
        <title>Genome sequence of Streptomyces malaysiense MUSC 136.</title>
        <authorList>
            <person name="Lee L.-H."/>
            <person name="Ser H.-L."/>
        </authorList>
    </citation>
    <scope>NUCLEOTIDE SEQUENCE [LARGE SCALE GENOMIC DNA]</scope>
    <source>
        <strain evidence="2">MUSC 136</strain>
    </source>
</reference>
<name>A0A1J4PS19_9ACTN</name>
<protein>
    <submittedName>
        <fullName evidence="2">Uncharacterized protein</fullName>
    </submittedName>
</protein>